<accession>A0A8T4GD38</accession>
<proteinExistence type="predicted"/>
<dbReference type="EMBL" id="JAGGKQ010000001">
    <property type="protein sequence ID" value="MBP1921035.1"/>
    <property type="molecule type" value="Genomic_DNA"/>
</dbReference>
<gene>
    <name evidence="2" type="ORF">J2751_000018</name>
</gene>
<evidence type="ECO:0000313" key="2">
    <source>
        <dbReference type="EMBL" id="MBP1921035.1"/>
    </source>
</evidence>
<dbReference type="OrthoDB" id="343197at2157"/>
<evidence type="ECO:0000313" key="3">
    <source>
        <dbReference type="Proteomes" id="UP000823588"/>
    </source>
</evidence>
<feature type="transmembrane region" description="Helical" evidence="1">
    <location>
        <begin position="72"/>
        <end position="91"/>
    </location>
</feature>
<protein>
    <submittedName>
        <fullName evidence="2">Uncharacterized protein</fullName>
    </submittedName>
</protein>
<dbReference type="Proteomes" id="UP000823588">
    <property type="component" value="Unassembled WGS sequence"/>
</dbReference>
<feature type="transmembrane region" description="Helical" evidence="1">
    <location>
        <begin position="45"/>
        <end position="66"/>
    </location>
</feature>
<dbReference type="RefSeq" id="WP_209482429.1">
    <property type="nucleotide sequence ID" value="NZ_JAGGKQ010000001.1"/>
</dbReference>
<sequence>MFDALFPNWTNPEAIAVLIGLRLVCNVAMLAYVAHVAEVRSGYTATMGGLVAFSTVATAVLLTTGWGGQPLSYVELVSQVLVLGLSGYVALRVDPSPASVALLLAWPGAVLLLLAMVPVYGEAFVAP</sequence>
<keyword evidence="1" id="KW-1133">Transmembrane helix</keyword>
<feature type="transmembrane region" description="Helical" evidence="1">
    <location>
        <begin position="98"/>
        <end position="121"/>
    </location>
</feature>
<organism evidence="2 3">
    <name type="scientific">Halorubrum alkaliphilum</name>
    <dbReference type="NCBI Taxonomy" id="261290"/>
    <lineage>
        <taxon>Archaea</taxon>
        <taxon>Methanobacteriati</taxon>
        <taxon>Methanobacteriota</taxon>
        <taxon>Stenosarchaea group</taxon>
        <taxon>Halobacteria</taxon>
        <taxon>Halobacteriales</taxon>
        <taxon>Haloferacaceae</taxon>
        <taxon>Halorubrum</taxon>
    </lineage>
</organism>
<reference evidence="2" key="1">
    <citation type="submission" date="2021-03" db="EMBL/GenBank/DDBJ databases">
        <title>Genomic Encyclopedia of Type Strains, Phase IV (KMG-IV): sequencing the most valuable type-strain genomes for metagenomic binning, comparative biology and taxonomic classification.</title>
        <authorList>
            <person name="Goeker M."/>
        </authorList>
    </citation>
    <scope>NUCLEOTIDE SEQUENCE</scope>
    <source>
        <strain evidence="2">DSM 23564</strain>
    </source>
</reference>
<evidence type="ECO:0000256" key="1">
    <source>
        <dbReference type="SAM" id="Phobius"/>
    </source>
</evidence>
<keyword evidence="1" id="KW-0472">Membrane</keyword>
<keyword evidence="1" id="KW-0812">Transmembrane</keyword>
<comment type="caution">
    <text evidence="2">The sequence shown here is derived from an EMBL/GenBank/DDBJ whole genome shotgun (WGS) entry which is preliminary data.</text>
</comment>
<name>A0A8T4GD38_9EURY</name>
<dbReference type="AlphaFoldDB" id="A0A8T4GD38"/>
<feature type="transmembrane region" description="Helical" evidence="1">
    <location>
        <begin position="14"/>
        <end position="33"/>
    </location>
</feature>
<keyword evidence="3" id="KW-1185">Reference proteome</keyword>